<proteinExistence type="predicted"/>
<dbReference type="EMBL" id="KI683484">
    <property type="protein sequence ID" value="ETL77633.1"/>
    <property type="molecule type" value="Genomic_DNA"/>
</dbReference>
<dbReference type="AlphaFoldDB" id="W2JXR1"/>
<protein>
    <submittedName>
        <fullName evidence="1">Uncharacterized protein</fullName>
    </submittedName>
</protein>
<accession>W2JXR1</accession>
<evidence type="ECO:0000313" key="1">
    <source>
        <dbReference type="EMBL" id="ETL77633.1"/>
    </source>
</evidence>
<dbReference type="Proteomes" id="UP000054423">
    <property type="component" value="Unassembled WGS sequence"/>
</dbReference>
<reference evidence="1" key="1">
    <citation type="submission" date="2013-11" db="EMBL/GenBank/DDBJ databases">
        <title>The Genome Sequence of Phytophthora parasitica CHvinca01.</title>
        <authorList>
            <consortium name="The Broad Institute Genomics Platform"/>
            <person name="Russ C."/>
            <person name="Tyler B."/>
            <person name="Panabieres F."/>
            <person name="Shan W."/>
            <person name="Tripathy S."/>
            <person name="Grunwald N."/>
            <person name="Machado M."/>
            <person name="Johnson C.S."/>
            <person name="Arredondo F."/>
            <person name="Hong C."/>
            <person name="Coffey M."/>
            <person name="Young S.K."/>
            <person name="Zeng Q."/>
            <person name="Gargeya S."/>
            <person name="Fitzgerald M."/>
            <person name="Abouelleil A."/>
            <person name="Alvarado L."/>
            <person name="Chapman S.B."/>
            <person name="Gainer-Dewar J."/>
            <person name="Goldberg J."/>
            <person name="Griggs A."/>
            <person name="Gujja S."/>
            <person name="Hansen M."/>
            <person name="Howarth C."/>
            <person name="Imamovic A."/>
            <person name="Ireland A."/>
            <person name="Larimer J."/>
            <person name="McCowan C."/>
            <person name="Murphy C."/>
            <person name="Pearson M."/>
            <person name="Poon T.W."/>
            <person name="Priest M."/>
            <person name="Roberts A."/>
            <person name="Saif S."/>
            <person name="Shea T."/>
            <person name="Sykes S."/>
            <person name="Wortman J."/>
            <person name="Nusbaum C."/>
            <person name="Birren B."/>
        </authorList>
    </citation>
    <scope>NUCLEOTIDE SEQUENCE [LARGE SCALE GENOMIC DNA]</scope>
    <source>
        <strain evidence="1">CHvinca01</strain>
    </source>
</reference>
<gene>
    <name evidence="1" type="ORF">L917_21426</name>
</gene>
<name>W2JXR1_PHYNI</name>
<organism evidence="1">
    <name type="scientific">Phytophthora nicotianae</name>
    <name type="common">Potato buckeye rot agent</name>
    <name type="synonym">Phytophthora parasitica</name>
    <dbReference type="NCBI Taxonomy" id="4792"/>
    <lineage>
        <taxon>Eukaryota</taxon>
        <taxon>Sar</taxon>
        <taxon>Stramenopiles</taxon>
        <taxon>Oomycota</taxon>
        <taxon>Peronosporomycetes</taxon>
        <taxon>Peronosporales</taxon>
        <taxon>Peronosporaceae</taxon>
        <taxon>Phytophthora</taxon>
    </lineage>
</organism>
<sequence>MSTDSTSKEFAALQSQHFSLQRQVSNLFNKVPSHPRPVVATKADTEELLFEEFTTWCCQSVLRLLSSEPDSPSDIANNNIYAAYGHQLFVPKVLNDLRRDKR</sequence>